<evidence type="ECO:0000256" key="1">
    <source>
        <dbReference type="SAM" id="MobiDB-lite"/>
    </source>
</evidence>
<organism evidence="2 3">
    <name type="scientific">Olpidium bornovanus</name>
    <dbReference type="NCBI Taxonomy" id="278681"/>
    <lineage>
        <taxon>Eukaryota</taxon>
        <taxon>Fungi</taxon>
        <taxon>Fungi incertae sedis</taxon>
        <taxon>Olpidiomycota</taxon>
        <taxon>Olpidiomycotina</taxon>
        <taxon>Olpidiomycetes</taxon>
        <taxon>Olpidiales</taxon>
        <taxon>Olpidiaceae</taxon>
        <taxon>Olpidium</taxon>
    </lineage>
</organism>
<reference evidence="2 3" key="1">
    <citation type="journal article" name="Sci. Rep.">
        <title>Genome-scale phylogenetic analyses confirm Olpidium as the closest living zoosporic fungus to the non-flagellated, terrestrial fungi.</title>
        <authorList>
            <person name="Chang Y."/>
            <person name="Rochon D."/>
            <person name="Sekimoto S."/>
            <person name="Wang Y."/>
            <person name="Chovatia M."/>
            <person name="Sandor L."/>
            <person name="Salamov A."/>
            <person name="Grigoriev I.V."/>
            <person name="Stajich J.E."/>
            <person name="Spatafora J.W."/>
        </authorList>
    </citation>
    <scope>NUCLEOTIDE SEQUENCE [LARGE SCALE GENOMIC DNA]</scope>
    <source>
        <strain evidence="2">S191</strain>
    </source>
</reference>
<feature type="compositionally biased region" description="Basic residues" evidence="1">
    <location>
        <begin position="144"/>
        <end position="153"/>
    </location>
</feature>
<gene>
    <name evidence="2" type="ORF">BJ554DRAFT_4400</name>
</gene>
<feature type="compositionally biased region" description="Basic residues" evidence="1">
    <location>
        <begin position="271"/>
        <end position="292"/>
    </location>
</feature>
<name>A0A8H8A088_9FUNG</name>
<dbReference type="Proteomes" id="UP000673691">
    <property type="component" value="Unassembled WGS sequence"/>
</dbReference>
<sequence length="381" mass="40580">MIQVRPREADGDTRSRAGPAATSFWKEGWGDWGGGPAPPDPAAEGGEGNVARGARFPVRAVSEETTAPRRVGITLEMGLTPQTIAEKKNRGTKRSPSPVPPHPPPHRRIKHPRGVPVPGPQVTHLGDLADPAAVGRRPGARAGWVRRGRRRGSRGGPKSDERRSARGRRTAVAVSREMGHGGRRRGPVPPGGGLAARGAVGRRVCAVAARQLRQAGGSSGGGTAASVVLSDYLQAPVAPVCPEELRRPVEPGRTARGRPGRRAGVRCGAYRPRRRETRLRQRRQRCRARGVGRRAGSAGGATAGAARRPHRPLQEHPQGADGRVQVPTSRVHRRDLDRPAQVPARIGGRAVEGMRPRGGRFSGWLCENGRGPLRAPPPCPL</sequence>
<feature type="compositionally biased region" description="Basic residues" evidence="1">
    <location>
        <begin position="104"/>
        <end position="113"/>
    </location>
</feature>
<dbReference type="EMBL" id="JAEFCI010001887">
    <property type="protein sequence ID" value="KAG5462619.1"/>
    <property type="molecule type" value="Genomic_DNA"/>
</dbReference>
<evidence type="ECO:0000313" key="2">
    <source>
        <dbReference type="EMBL" id="KAG5462619.1"/>
    </source>
</evidence>
<comment type="caution">
    <text evidence="2">The sequence shown here is derived from an EMBL/GenBank/DDBJ whole genome shotgun (WGS) entry which is preliminary data.</text>
</comment>
<evidence type="ECO:0000313" key="3">
    <source>
        <dbReference type="Proteomes" id="UP000673691"/>
    </source>
</evidence>
<feature type="region of interest" description="Disordered" evidence="1">
    <location>
        <begin position="249"/>
        <end position="381"/>
    </location>
</feature>
<feature type="compositionally biased region" description="Basic residues" evidence="1">
    <location>
        <begin position="255"/>
        <end position="264"/>
    </location>
</feature>
<accession>A0A8H8A088</accession>
<feature type="region of interest" description="Disordered" evidence="1">
    <location>
        <begin position="1"/>
        <end position="195"/>
    </location>
</feature>
<keyword evidence="3" id="KW-1185">Reference proteome</keyword>
<dbReference type="AlphaFoldDB" id="A0A8H8A088"/>
<feature type="compositionally biased region" description="Basic and acidic residues" evidence="1">
    <location>
        <begin position="1"/>
        <end position="15"/>
    </location>
</feature>
<proteinExistence type="predicted"/>
<protein>
    <submittedName>
        <fullName evidence="2">Uncharacterized protein</fullName>
    </submittedName>
</protein>
<feature type="compositionally biased region" description="Low complexity" evidence="1">
    <location>
        <begin position="131"/>
        <end position="143"/>
    </location>
</feature>